<evidence type="ECO:0000256" key="5">
    <source>
        <dbReference type="ARBA" id="ARBA00023049"/>
    </source>
</evidence>
<dbReference type="RefSeq" id="WP_185682705.1">
    <property type="nucleotide sequence ID" value="NZ_JACLAU010000006.1"/>
</dbReference>
<organism evidence="7 8">
    <name type="scientific">Novosphingobium aerophilum</name>
    <dbReference type="NCBI Taxonomy" id="2839843"/>
    <lineage>
        <taxon>Bacteria</taxon>
        <taxon>Pseudomonadati</taxon>
        <taxon>Pseudomonadota</taxon>
        <taxon>Alphaproteobacteria</taxon>
        <taxon>Sphingomonadales</taxon>
        <taxon>Sphingomonadaceae</taxon>
        <taxon>Novosphingobium</taxon>
    </lineage>
</organism>
<dbReference type="InterPro" id="IPR001405">
    <property type="entry name" value="UPF0758"/>
</dbReference>
<evidence type="ECO:0000256" key="1">
    <source>
        <dbReference type="ARBA" id="ARBA00022670"/>
    </source>
</evidence>
<dbReference type="Pfam" id="PF04002">
    <property type="entry name" value="RadC"/>
    <property type="match status" value="1"/>
</dbReference>
<evidence type="ECO:0000256" key="2">
    <source>
        <dbReference type="ARBA" id="ARBA00022723"/>
    </source>
</evidence>
<dbReference type="EMBL" id="JACLAU010000006">
    <property type="protein sequence ID" value="MBC2651283.1"/>
    <property type="molecule type" value="Genomic_DNA"/>
</dbReference>
<dbReference type="InterPro" id="IPR020891">
    <property type="entry name" value="UPF0758_CS"/>
</dbReference>
<dbReference type="Proteomes" id="UP000520156">
    <property type="component" value="Unassembled WGS sequence"/>
</dbReference>
<evidence type="ECO:0000259" key="6">
    <source>
        <dbReference type="PROSITE" id="PS50249"/>
    </source>
</evidence>
<protein>
    <recommendedName>
        <fullName evidence="6">MPN domain-containing protein</fullName>
    </recommendedName>
</protein>
<keyword evidence="2" id="KW-0479">Metal-binding</keyword>
<feature type="domain" description="MPN" evidence="6">
    <location>
        <begin position="46"/>
        <end position="173"/>
    </location>
</feature>
<keyword evidence="8" id="KW-1185">Reference proteome</keyword>
<dbReference type="AlphaFoldDB" id="A0A7X1F6I7"/>
<evidence type="ECO:0000313" key="8">
    <source>
        <dbReference type="Proteomes" id="UP000520156"/>
    </source>
</evidence>
<dbReference type="PANTHER" id="PTHR30471">
    <property type="entry name" value="DNA REPAIR PROTEIN RADC"/>
    <property type="match status" value="1"/>
</dbReference>
<name>A0A7X1F6I7_9SPHN</name>
<evidence type="ECO:0000313" key="7">
    <source>
        <dbReference type="EMBL" id="MBC2651283.1"/>
    </source>
</evidence>
<keyword evidence="1" id="KW-0645">Protease</keyword>
<accession>A0A7X1F6I7</accession>
<dbReference type="InterPro" id="IPR025657">
    <property type="entry name" value="RadC_JAB"/>
</dbReference>
<dbReference type="Gene3D" id="3.40.140.10">
    <property type="entry name" value="Cytidine Deaminase, domain 2"/>
    <property type="match status" value="1"/>
</dbReference>
<dbReference type="PROSITE" id="PS01302">
    <property type="entry name" value="UPF0758"/>
    <property type="match status" value="1"/>
</dbReference>
<keyword evidence="5" id="KW-0482">Metalloprotease</keyword>
<dbReference type="PANTHER" id="PTHR30471:SF3">
    <property type="entry name" value="UPF0758 PROTEIN YEES-RELATED"/>
    <property type="match status" value="1"/>
</dbReference>
<dbReference type="InterPro" id="IPR037518">
    <property type="entry name" value="MPN"/>
</dbReference>
<dbReference type="PROSITE" id="PS50249">
    <property type="entry name" value="MPN"/>
    <property type="match status" value="1"/>
</dbReference>
<dbReference type="GO" id="GO:0008237">
    <property type="term" value="F:metallopeptidase activity"/>
    <property type="evidence" value="ECO:0007669"/>
    <property type="project" value="UniProtKB-KW"/>
</dbReference>
<dbReference type="GO" id="GO:0006508">
    <property type="term" value="P:proteolysis"/>
    <property type="evidence" value="ECO:0007669"/>
    <property type="project" value="UniProtKB-KW"/>
</dbReference>
<sequence length="173" mass="18817">MAAFGSIGSVLGAPPSALARVLDDPDLIDRLGVARAAVMEGLSEQVQRIRFDLTDFSLQQWVVGLFKGLRRERIHLALLDADRRLIFDEPLAEGSLDRVAGNLRKLVGRAIGLDAGAVVLMHNHPSGDVRPSSEDIAATRRISFLLANIDLALEDHLVVADNAIFSMRQANML</sequence>
<gene>
    <name evidence="7" type="ORF">H7F49_06175</name>
</gene>
<comment type="caution">
    <text evidence="7">The sequence shown here is derived from an EMBL/GenBank/DDBJ whole genome shotgun (WGS) entry which is preliminary data.</text>
</comment>
<keyword evidence="4" id="KW-0862">Zinc</keyword>
<dbReference type="SUPFAM" id="SSF102712">
    <property type="entry name" value="JAB1/MPN domain"/>
    <property type="match status" value="1"/>
</dbReference>
<dbReference type="GO" id="GO:0046872">
    <property type="term" value="F:metal ion binding"/>
    <property type="evidence" value="ECO:0007669"/>
    <property type="project" value="UniProtKB-KW"/>
</dbReference>
<evidence type="ECO:0000256" key="4">
    <source>
        <dbReference type="ARBA" id="ARBA00022833"/>
    </source>
</evidence>
<keyword evidence="3" id="KW-0378">Hydrolase</keyword>
<proteinExistence type="predicted"/>
<evidence type="ECO:0000256" key="3">
    <source>
        <dbReference type="ARBA" id="ARBA00022801"/>
    </source>
</evidence>
<reference evidence="7 8" key="1">
    <citation type="submission" date="2020-08" db="EMBL/GenBank/DDBJ databases">
        <title>The genome sequence of Novosphingobium flavum 4Y4.</title>
        <authorList>
            <person name="Liu Y."/>
        </authorList>
    </citation>
    <scope>NUCLEOTIDE SEQUENCE [LARGE SCALE GENOMIC DNA]</scope>
    <source>
        <strain evidence="7 8">4Y4</strain>
    </source>
</reference>